<protein>
    <submittedName>
        <fullName evidence="3">Uncharacterized protein</fullName>
    </submittedName>
</protein>
<evidence type="ECO:0000256" key="2">
    <source>
        <dbReference type="SAM" id="Phobius"/>
    </source>
</evidence>
<feature type="transmembrane region" description="Helical" evidence="2">
    <location>
        <begin position="58"/>
        <end position="75"/>
    </location>
</feature>
<keyword evidence="4" id="KW-1185">Reference proteome</keyword>
<feature type="compositionally biased region" description="Basic and acidic residues" evidence="1">
    <location>
        <begin position="303"/>
        <end position="326"/>
    </location>
</feature>
<feature type="transmembrane region" description="Helical" evidence="2">
    <location>
        <begin position="82"/>
        <end position="100"/>
    </location>
</feature>
<dbReference type="AlphaFoldDB" id="A0A8J8NCW1"/>
<keyword evidence="2" id="KW-0472">Membrane</keyword>
<feature type="transmembrane region" description="Helical" evidence="2">
    <location>
        <begin position="207"/>
        <end position="235"/>
    </location>
</feature>
<name>A0A8J8NCW1_HALGN</name>
<evidence type="ECO:0000256" key="1">
    <source>
        <dbReference type="SAM" id="MobiDB-lite"/>
    </source>
</evidence>
<reference evidence="3" key="1">
    <citation type="submission" date="2019-06" db="EMBL/GenBank/DDBJ databases">
        <authorList>
            <person name="Zheng W."/>
        </authorList>
    </citation>
    <scope>NUCLEOTIDE SEQUENCE</scope>
    <source>
        <strain evidence="3">QDHG01</strain>
    </source>
</reference>
<keyword evidence="2" id="KW-1133">Transmembrane helix</keyword>
<feature type="compositionally biased region" description="Low complexity" evidence="1">
    <location>
        <begin position="335"/>
        <end position="349"/>
    </location>
</feature>
<dbReference type="Proteomes" id="UP000785679">
    <property type="component" value="Unassembled WGS sequence"/>
</dbReference>
<feature type="compositionally biased region" description="Basic residues" evidence="1">
    <location>
        <begin position="381"/>
        <end position="390"/>
    </location>
</feature>
<accession>A0A8J8NCW1</accession>
<proteinExistence type="predicted"/>
<dbReference type="EMBL" id="RRYP01020823">
    <property type="protein sequence ID" value="TNV72817.1"/>
    <property type="molecule type" value="Genomic_DNA"/>
</dbReference>
<feature type="region of interest" description="Disordered" evidence="1">
    <location>
        <begin position="263"/>
        <end position="399"/>
    </location>
</feature>
<feature type="compositionally biased region" description="Basic and acidic residues" evidence="1">
    <location>
        <begin position="351"/>
        <end position="360"/>
    </location>
</feature>
<gene>
    <name evidence="3" type="ORF">FGO68_gene3932</name>
</gene>
<organism evidence="3 4">
    <name type="scientific">Halteria grandinella</name>
    <dbReference type="NCBI Taxonomy" id="5974"/>
    <lineage>
        <taxon>Eukaryota</taxon>
        <taxon>Sar</taxon>
        <taxon>Alveolata</taxon>
        <taxon>Ciliophora</taxon>
        <taxon>Intramacronucleata</taxon>
        <taxon>Spirotrichea</taxon>
        <taxon>Stichotrichia</taxon>
        <taxon>Sporadotrichida</taxon>
        <taxon>Halteriidae</taxon>
        <taxon>Halteria</taxon>
    </lineage>
</organism>
<evidence type="ECO:0000313" key="4">
    <source>
        <dbReference type="Proteomes" id="UP000785679"/>
    </source>
</evidence>
<feature type="compositionally biased region" description="Basic and acidic residues" evidence="1">
    <location>
        <begin position="269"/>
        <end position="279"/>
    </location>
</feature>
<sequence>MGFVRKLPEMYQEDVKTYLSEIKGQLYSTDEELYKSMKDIFKQMRKERERSIFRLKSMVVHGSHLFSLFLVTSILCPRHVRWSLLICNITMLWFICAVYFNNTKDPLVVPDFTTDASALAINEMWISFVAPIGSMILMYVVSCFLKMPNSQFVNNVTLRQLEIAVMEYKKEQNLRFTMGYLVVFCIMGYIFYYIINFTAMFGWKVSWVWYYTGFVAIFVQMLFYDPLVAFAHWVVYKRSKKLGRLCQKCRSMSQGYNETYDLSDGEEEERLRKKDEEKAKKKKKKAKGGMFGEPDPGFGDTQGNDRVEEFQPTPELDRAGSSEELQRLNVPTHNGKSGSESGSDSQKGKSSGHDTADDPNKANGGSGSLQEFVPDQSVQSKPKKKKKKKAAIPQEEEFF</sequence>
<evidence type="ECO:0000313" key="3">
    <source>
        <dbReference type="EMBL" id="TNV72817.1"/>
    </source>
</evidence>
<keyword evidence="2" id="KW-0812">Transmembrane</keyword>
<comment type="caution">
    <text evidence="3">The sequence shown here is derived from an EMBL/GenBank/DDBJ whole genome shotgun (WGS) entry which is preliminary data.</text>
</comment>
<feature type="transmembrane region" description="Helical" evidence="2">
    <location>
        <begin position="124"/>
        <end position="145"/>
    </location>
</feature>
<feature type="transmembrane region" description="Helical" evidence="2">
    <location>
        <begin position="176"/>
        <end position="195"/>
    </location>
</feature>